<dbReference type="Proteomes" id="UP000268014">
    <property type="component" value="Unassembled WGS sequence"/>
</dbReference>
<evidence type="ECO:0000313" key="2">
    <source>
        <dbReference type="Proteomes" id="UP000268014"/>
    </source>
</evidence>
<evidence type="ECO:0000313" key="1">
    <source>
        <dbReference type="EMBL" id="VDO51186.1"/>
    </source>
</evidence>
<dbReference type="OrthoDB" id="10362156at2759"/>
<evidence type="ECO:0000313" key="3">
    <source>
        <dbReference type="WBParaSite" id="HPLM_0001393801-mRNA-1"/>
    </source>
</evidence>
<accession>A0A0N4WR40</accession>
<keyword evidence="2" id="KW-1185">Reference proteome</keyword>
<reference evidence="3" key="1">
    <citation type="submission" date="2017-02" db="UniProtKB">
        <authorList>
            <consortium name="WormBaseParasite"/>
        </authorList>
    </citation>
    <scope>IDENTIFICATION</scope>
</reference>
<reference evidence="1 2" key="2">
    <citation type="submission" date="2018-11" db="EMBL/GenBank/DDBJ databases">
        <authorList>
            <consortium name="Pathogen Informatics"/>
        </authorList>
    </citation>
    <scope>NUCLEOTIDE SEQUENCE [LARGE SCALE GENOMIC DNA]</scope>
    <source>
        <strain evidence="1 2">MHpl1</strain>
    </source>
</reference>
<sequence length="108" mass="12321">MVRGSNLWWIAAPPNQEGGSEEYDCDEHIPQEAKDFLVKAINDRRPKKSKVPEVKYDCEEGSDAFNLILKKGAPATYFDAPRVNFDFEWEKTLKKAVKGIKEEDVSDT</sequence>
<name>A0A0N4WR40_HAEPC</name>
<protein>
    <submittedName>
        <fullName evidence="1 3">Uncharacterized protein</fullName>
    </submittedName>
</protein>
<proteinExistence type="predicted"/>
<dbReference type="EMBL" id="UZAF01018392">
    <property type="protein sequence ID" value="VDO51186.1"/>
    <property type="molecule type" value="Genomic_DNA"/>
</dbReference>
<dbReference type="AlphaFoldDB" id="A0A0N4WR40"/>
<gene>
    <name evidence="1" type="ORF">HPLM_LOCUS13930</name>
</gene>
<organism evidence="3">
    <name type="scientific">Haemonchus placei</name>
    <name type="common">Barber's pole worm</name>
    <dbReference type="NCBI Taxonomy" id="6290"/>
    <lineage>
        <taxon>Eukaryota</taxon>
        <taxon>Metazoa</taxon>
        <taxon>Ecdysozoa</taxon>
        <taxon>Nematoda</taxon>
        <taxon>Chromadorea</taxon>
        <taxon>Rhabditida</taxon>
        <taxon>Rhabditina</taxon>
        <taxon>Rhabditomorpha</taxon>
        <taxon>Strongyloidea</taxon>
        <taxon>Trichostrongylidae</taxon>
        <taxon>Haemonchus</taxon>
    </lineage>
</organism>
<dbReference type="WBParaSite" id="HPLM_0001393801-mRNA-1">
    <property type="protein sequence ID" value="HPLM_0001393801-mRNA-1"/>
    <property type="gene ID" value="HPLM_0001393801"/>
</dbReference>